<organism evidence="2 3">
    <name type="scientific">Stylophora pistillata</name>
    <name type="common">Smooth cauliflower coral</name>
    <dbReference type="NCBI Taxonomy" id="50429"/>
    <lineage>
        <taxon>Eukaryota</taxon>
        <taxon>Metazoa</taxon>
        <taxon>Cnidaria</taxon>
        <taxon>Anthozoa</taxon>
        <taxon>Hexacorallia</taxon>
        <taxon>Scleractinia</taxon>
        <taxon>Astrocoeniina</taxon>
        <taxon>Pocilloporidae</taxon>
        <taxon>Stylophora</taxon>
    </lineage>
</organism>
<dbReference type="EMBL" id="LSMT01005035">
    <property type="protein sequence ID" value="PFW99258.1"/>
    <property type="molecule type" value="Genomic_DNA"/>
</dbReference>
<dbReference type="SUPFAM" id="SSF56672">
    <property type="entry name" value="DNA/RNA polymerases"/>
    <property type="match status" value="1"/>
</dbReference>
<keyword evidence="3" id="KW-1185">Reference proteome</keyword>
<dbReference type="PROSITE" id="PS50878">
    <property type="entry name" value="RT_POL"/>
    <property type="match status" value="1"/>
</dbReference>
<comment type="caution">
    <text evidence="2">The sequence shown here is derived from an EMBL/GenBank/DDBJ whole genome shotgun (WGS) entry which is preliminary data.</text>
</comment>
<dbReference type="InterPro" id="IPR043502">
    <property type="entry name" value="DNA/RNA_pol_sf"/>
</dbReference>
<dbReference type="STRING" id="50429.A0A2B4Q3V2"/>
<gene>
    <name evidence="2" type="primary">RTase</name>
    <name evidence="2" type="ORF">AWC38_SpisGene25667</name>
</gene>
<dbReference type="Pfam" id="PF00078">
    <property type="entry name" value="RVT_1"/>
    <property type="match status" value="1"/>
</dbReference>
<dbReference type="InterPro" id="IPR000477">
    <property type="entry name" value="RT_dom"/>
</dbReference>
<feature type="non-terminal residue" evidence="2">
    <location>
        <position position="294"/>
    </location>
</feature>
<evidence type="ECO:0000259" key="1">
    <source>
        <dbReference type="PROSITE" id="PS50878"/>
    </source>
</evidence>
<accession>A0A2B4Q3V2</accession>
<dbReference type="OrthoDB" id="5985347at2759"/>
<keyword evidence="2" id="KW-0808">Transferase</keyword>
<sequence length="294" mass="33256">MHSTLTALIDITDNWYLNIDSGLMNAILFIDLKKAFDTIDHEILLSKLELYGFRDVSVNLFRDYLTDRTQVTVINNVNSETSRIRCGMPQGSILGPLLFLLYINDLPNCDLLSDVRMYADDTNLTFASDDSEELFSSLTHDLSNLKQWLDSNRLSLNVLKTKCLFAGTRYKISSLPSEPYIYLDGHLIERVNSYKCLGVQVDQTLSWEAHICKVASKIAKVLAALRRLRPICPQGTLVTIYKSLILPHFDYCSAVWGCLGNGLSQKLEKLQNRAARIITGSGWDVRSTQILRVL</sequence>
<protein>
    <submittedName>
        <fullName evidence="2">Putative RNA-directed DNA polymerase from transposon BS</fullName>
    </submittedName>
</protein>
<dbReference type="GO" id="GO:0003964">
    <property type="term" value="F:RNA-directed DNA polymerase activity"/>
    <property type="evidence" value="ECO:0007669"/>
    <property type="project" value="UniProtKB-KW"/>
</dbReference>
<evidence type="ECO:0000313" key="2">
    <source>
        <dbReference type="EMBL" id="PFW99258.1"/>
    </source>
</evidence>
<evidence type="ECO:0000313" key="3">
    <source>
        <dbReference type="Proteomes" id="UP000225706"/>
    </source>
</evidence>
<dbReference type="PANTHER" id="PTHR33332">
    <property type="entry name" value="REVERSE TRANSCRIPTASE DOMAIN-CONTAINING PROTEIN"/>
    <property type="match status" value="1"/>
</dbReference>
<proteinExistence type="predicted"/>
<dbReference type="AlphaFoldDB" id="A0A2B4Q3V2"/>
<keyword evidence="2" id="KW-0695">RNA-directed DNA polymerase</keyword>
<feature type="domain" description="Reverse transcriptase" evidence="1">
    <location>
        <begin position="1"/>
        <end position="188"/>
    </location>
</feature>
<keyword evidence="2" id="KW-0548">Nucleotidyltransferase</keyword>
<name>A0A2B4Q3V2_STYPI</name>
<reference evidence="3" key="1">
    <citation type="journal article" date="2017" name="bioRxiv">
        <title>Comparative analysis of the genomes of Stylophora pistillata and Acropora digitifera provides evidence for extensive differences between species of corals.</title>
        <authorList>
            <person name="Voolstra C.R."/>
            <person name="Li Y."/>
            <person name="Liew Y.J."/>
            <person name="Baumgarten S."/>
            <person name="Zoccola D."/>
            <person name="Flot J.-F."/>
            <person name="Tambutte S."/>
            <person name="Allemand D."/>
            <person name="Aranda M."/>
        </authorList>
    </citation>
    <scope>NUCLEOTIDE SEQUENCE [LARGE SCALE GENOMIC DNA]</scope>
</reference>
<dbReference type="Proteomes" id="UP000225706">
    <property type="component" value="Unassembled WGS sequence"/>
</dbReference>